<evidence type="ECO:0000256" key="3">
    <source>
        <dbReference type="ARBA" id="ARBA00022475"/>
    </source>
</evidence>
<dbReference type="InterPro" id="IPR003838">
    <property type="entry name" value="ABC3_permease_C"/>
</dbReference>
<evidence type="ECO:0000256" key="7">
    <source>
        <dbReference type="SAM" id="Phobius"/>
    </source>
</evidence>
<evidence type="ECO:0000256" key="4">
    <source>
        <dbReference type="ARBA" id="ARBA00022692"/>
    </source>
</evidence>
<feature type="domain" description="MacB-like periplasmic core" evidence="9">
    <location>
        <begin position="44"/>
        <end position="236"/>
    </location>
</feature>
<dbReference type="InterPro" id="IPR051447">
    <property type="entry name" value="Lipoprotein-release_system"/>
</dbReference>
<keyword evidence="4 7" id="KW-0812">Transmembrane</keyword>
<keyword evidence="6 7" id="KW-0472">Membrane</keyword>
<organism evidence="10 11">
    <name type="scientific">Bacteroides pyogenes</name>
    <dbReference type="NCBI Taxonomy" id="310300"/>
    <lineage>
        <taxon>Bacteria</taxon>
        <taxon>Pseudomonadati</taxon>
        <taxon>Bacteroidota</taxon>
        <taxon>Bacteroidia</taxon>
        <taxon>Bacteroidales</taxon>
        <taxon>Bacteroidaceae</taxon>
        <taxon>Bacteroides</taxon>
    </lineage>
</organism>
<dbReference type="GO" id="GO:0098797">
    <property type="term" value="C:plasma membrane protein complex"/>
    <property type="evidence" value="ECO:0007669"/>
    <property type="project" value="TreeGrafter"/>
</dbReference>
<comment type="subcellular location">
    <subcellularLocation>
        <location evidence="1">Cell membrane</location>
        <topology evidence="1">Multi-pass membrane protein</topology>
    </subcellularLocation>
</comment>
<dbReference type="EMBL" id="VKLW01000044">
    <property type="protein sequence ID" value="TYK32005.1"/>
    <property type="molecule type" value="Genomic_DNA"/>
</dbReference>
<accession>A0A5D3FE12</accession>
<evidence type="ECO:0000259" key="8">
    <source>
        <dbReference type="Pfam" id="PF02687"/>
    </source>
</evidence>
<name>A0A5D3FE12_9BACE</name>
<evidence type="ECO:0000256" key="5">
    <source>
        <dbReference type="ARBA" id="ARBA00022989"/>
    </source>
</evidence>
<dbReference type="GO" id="GO:0044874">
    <property type="term" value="P:lipoprotein localization to outer membrane"/>
    <property type="evidence" value="ECO:0007669"/>
    <property type="project" value="TreeGrafter"/>
</dbReference>
<dbReference type="Pfam" id="PF12704">
    <property type="entry name" value="MacB_PCD"/>
    <property type="match status" value="1"/>
</dbReference>
<feature type="transmembrane region" description="Helical" evidence="7">
    <location>
        <begin position="398"/>
        <end position="416"/>
    </location>
</feature>
<dbReference type="PANTHER" id="PTHR30489">
    <property type="entry name" value="LIPOPROTEIN-RELEASING SYSTEM TRANSMEMBRANE PROTEIN LOLE"/>
    <property type="match status" value="1"/>
</dbReference>
<keyword evidence="11" id="KW-1185">Reference proteome</keyword>
<gene>
    <name evidence="10" type="ORF">FNJ60_14055</name>
</gene>
<dbReference type="Proteomes" id="UP000324383">
    <property type="component" value="Unassembled WGS sequence"/>
</dbReference>
<keyword evidence="5 7" id="KW-1133">Transmembrane helix</keyword>
<dbReference type="AlphaFoldDB" id="A0A5D3FE12"/>
<evidence type="ECO:0000259" key="9">
    <source>
        <dbReference type="Pfam" id="PF12704"/>
    </source>
</evidence>
<reference evidence="10 11" key="1">
    <citation type="submission" date="2019-07" db="EMBL/GenBank/DDBJ databases">
        <title>Draft Genome Sequences of Bacteroides pyogenes Strains Isolated from the Uterus Holstein Dairy Cows with Metritis.</title>
        <authorList>
            <person name="Cunha F."/>
            <person name="Galvao K.N."/>
            <person name="Jeon S.J."/>
            <person name="Jeong K.C."/>
        </authorList>
    </citation>
    <scope>NUCLEOTIDE SEQUENCE [LARGE SCALE GENOMIC DNA]</scope>
    <source>
        <strain evidence="10 11">KG-31</strain>
    </source>
</reference>
<comment type="similarity">
    <text evidence="2">Belongs to the ABC-4 integral membrane protein family. LolC/E subfamily.</text>
</comment>
<keyword evidence="3" id="KW-1003">Cell membrane</keyword>
<proteinExistence type="inferred from homology"/>
<dbReference type="PANTHER" id="PTHR30489:SF0">
    <property type="entry name" value="LIPOPROTEIN-RELEASING SYSTEM TRANSMEMBRANE PROTEIN LOLE"/>
    <property type="match status" value="1"/>
</dbReference>
<protein>
    <submittedName>
        <fullName evidence="10">ABC transporter permease</fullName>
    </submittedName>
</protein>
<dbReference type="InterPro" id="IPR025857">
    <property type="entry name" value="MacB_PCD"/>
</dbReference>
<evidence type="ECO:0000313" key="10">
    <source>
        <dbReference type="EMBL" id="TYK32005.1"/>
    </source>
</evidence>
<evidence type="ECO:0000313" key="11">
    <source>
        <dbReference type="Proteomes" id="UP000324383"/>
    </source>
</evidence>
<feature type="transmembrane region" description="Helical" evidence="7">
    <location>
        <begin position="336"/>
        <end position="366"/>
    </location>
</feature>
<feature type="domain" description="ABC3 transporter permease C-terminal" evidence="8">
    <location>
        <begin position="296"/>
        <end position="423"/>
    </location>
</feature>
<feature type="transmembrane region" description="Helical" evidence="7">
    <location>
        <begin position="287"/>
        <end position="315"/>
    </location>
</feature>
<evidence type="ECO:0000256" key="6">
    <source>
        <dbReference type="ARBA" id="ARBA00023136"/>
    </source>
</evidence>
<evidence type="ECO:0000256" key="2">
    <source>
        <dbReference type="ARBA" id="ARBA00005236"/>
    </source>
</evidence>
<feature type="transmembrane region" description="Helical" evidence="7">
    <location>
        <begin position="45"/>
        <end position="65"/>
    </location>
</feature>
<evidence type="ECO:0000256" key="1">
    <source>
        <dbReference type="ARBA" id="ARBA00004651"/>
    </source>
</evidence>
<comment type="caution">
    <text evidence="10">The sequence shown here is derived from an EMBL/GenBank/DDBJ whole genome shotgun (WGS) entry which is preliminary data.</text>
</comment>
<dbReference type="Pfam" id="PF02687">
    <property type="entry name" value="FtsX"/>
    <property type="match status" value="1"/>
</dbReference>
<sequence length="426" mass="47762">MHGNVVPHVYPVKIKNKSSPQTIKRRTMIYRLAWRNIWRNKLRSGIIMGAIGIGIFAGTFLVALLKGWSACILREHLDMQISCIQIHKNGTEDINDVRNFFPEESAVQVLKSVPGITGFSVRLKVNALLTSAEASTGVTLLGVDPEQEKQISRIYTTIPDSSGSFLSDPQERIIIISQETAQFLKVRLHSKIVLNVQDCLGEMQSTLFRVGGLFTTHSKRFDAVTAYVSKAALFPYLMMPEGMVHEIALMTNEPKQCQKQVFHLSKSLPELKIESWSETYPILTIAFFWINVMSYVLLGIFLTALSFGIVNTMQMAVLERRKEFKMLSRIGMAPQFILRMVMLETFFLTAVGAIIGMICATVFVAVTAEKGIHLGMLFNIKFAYGFGEIIYPQLSIDFLGIILILVLVSAVFSAILPMQKTLKIIK</sequence>